<gene>
    <name evidence="11" type="ORF">FNV43_RR01730</name>
</gene>
<keyword evidence="5" id="KW-0812">Transmembrane</keyword>
<evidence type="ECO:0000313" key="11">
    <source>
        <dbReference type="EMBL" id="KAF3457073.1"/>
    </source>
</evidence>
<comment type="subcellular location">
    <subcellularLocation>
        <location evidence="1">Cell membrane</location>
        <topology evidence="1">Single-pass type I membrane protein</topology>
    </subcellularLocation>
</comment>
<dbReference type="Pfam" id="PF13855">
    <property type="entry name" value="LRR_8"/>
    <property type="match status" value="1"/>
</dbReference>
<evidence type="ECO:0000256" key="7">
    <source>
        <dbReference type="ARBA" id="ARBA00022989"/>
    </source>
</evidence>
<keyword evidence="7" id="KW-1133">Transmembrane helix</keyword>
<dbReference type="FunFam" id="3.80.10.10:FF:000111">
    <property type="entry name" value="LRR receptor-like serine/threonine-protein kinase ERECTA"/>
    <property type="match status" value="1"/>
</dbReference>
<dbReference type="OrthoDB" id="544346at2759"/>
<keyword evidence="4" id="KW-0433">Leucine-rich repeat</keyword>
<evidence type="ECO:0000256" key="4">
    <source>
        <dbReference type="ARBA" id="ARBA00022614"/>
    </source>
</evidence>
<dbReference type="Proteomes" id="UP000796880">
    <property type="component" value="Unassembled WGS sequence"/>
</dbReference>
<keyword evidence="9" id="KW-0675">Receptor</keyword>
<dbReference type="GO" id="GO:0005886">
    <property type="term" value="C:plasma membrane"/>
    <property type="evidence" value="ECO:0007669"/>
    <property type="project" value="UniProtKB-SubCell"/>
</dbReference>
<organism evidence="11 12">
    <name type="scientific">Rhamnella rubrinervis</name>
    <dbReference type="NCBI Taxonomy" id="2594499"/>
    <lineage>
        <taxon>Eukaryota</taxon>
        <taxon>Viridiplantae</taxon>
        <taxon>Streptophyta</taxon>
        <taxon>Embryophyta</taxon>
        <taxon>Tracheophyta</taxon>
        <taxon>Spermatophyta</taxon>
        <taxon>Magnoliopsida</taxon>
        <taxon>eudicotyledons</taxon>
        <taxon>Gunneridae</taxon>
        <taxon>Pentapetalae</taxon>
        <taxon>rosids</taxon>
        <taxon>fabids</taxon>
        <taxon>Rosales</taxon>
        <taxon>Rhamnaceae</taxon>
        <taxon>rhamnoid group</taxon>
        <taxon>Rhamneae</taxon>
        <taxon>Rhamnella</taxon>
    </lineage>
</organism>
<evidence type="ECO:0008006" key="13">
    <source>
        <dbReference type="Google" id="ProtNLM"/>
    </source>
</evidence>
<dbReference type="AlphaFoldDB" id="A0A8K0MT90"/>
<dbReference type="Pfam" id="PF00560">
    <property type="entry name" value="LRR_1"/>
    <property type="match status" value="1"/>
</dbReference>
<evidence type="ECO:0000256" key="3">
    <source>
        <dbReference type="ARBA" id="ARBA00022475"/>
    </source>
</evidence>
<dbReference type="SUPFAM" id="SSF52058">
    <property type="entry name" value="L domain-like"/>
    <property type="match status" value="1"/>
</dbReference>
<comment type="caution">
    <text evidence="11">The sequence shown here is derived from an EMBL/GenBank/DDBJ whole genome shotgun (WGS) entry which is preliminary data.</text>
</comment>
<proteinExistence type="inferred from homology"/>
<evidence type="ECO:0000256" key="10">
    <source>
        <dbReference type="ARBA" id="ARBA00023180"/>
    </source>
</evidence>
<dbReference type="InterPro" id="IPR032675">
    <property type="entry name" value="LRR_dom_sf"/>
</dbReference>
<dbReference type="PANTHER" id="PTHR27004">
    <property type="entry name" value="RECEPTOR-LIKE PROTEIN 12 ISOFORM X1"/>
    <property type="match status" value="1"/>
</dbReference>
<keyword evidence="3" id="KW-1003">Cell membrane</keyword>
<name>A0A8K0MT90_9ROSA</name>
<sequence length="231" mass="25712">MAKAPVGNKADMIYFGQYKEMFDYSVTYAQPMSMMNKGSEMEVGKALKIFTSIDFSNNKFEGDIPSSICKLQSLIMLNLSSNNFTGTMPSSLGSLSELESMDLSENNLSGRIPQQLANLTFLAYLNLSHNQLVGPIPHGTQLDTFSYSSFRGNPGLCGPQLSKKCENTDTPIPFLRKDDEEESENGFTWKVVAIGYGCGFVVGTVIGHVTLSRRSTWFWRSCVGRCFYRFC</sequence>
<keyword evidence="12" id="KW-1185">Reference proteome</keyword>
<dbReference type="InterPro" id="IPR001611">
    <property type="entry name" value="Leu-rich_rpt"/>
</dbReference>
<dbReference type="EMBL" id="VOIH02000001">
    <property type="protein sequence ID" value="KAF3457073.1"/>
    <property type="molecule type" value="Genomic_DNA"/>
</dbReference>
<evidence type="ECO:0000256" key="6">
    <source>
        <dbReference type="ARBA" id="ARBA00022737"/>
    </source>
</evidence>
<keyword evidence="10" id="KW-0325">Glycoprotein</keyword>
<dbReference type="Gene3D" id="3.80.10.10">
    <property type="entry name" value="Ribonuclease Inhibitor"/>
    <property type="match status" value="1"/>
</dbReference>
<evidence type="ECO:0000256" key="9">
    <source>
        <dbReference type="ARBA" id="ARBA00023170"/>
    </source>
</evidence>
<evidence type="ECO:0000256" key="2">
    <source>
        <dbReference type="ARBA" id="ARBA00009592"/>
    </source>
</evidence>
<reference evidence="11" key="1">
    <citation type="submission" date="2020-03" db="EMBL/GenBank/DDBJ databases">
        <title>A high-quality chromosome-level genome assembly of a woody plant with both climbing and erect habits, Rhamnella rubrinervis.</title>
        <authorList>
            <person name="Lu Z."/>
            <person name="Yang Y."/>
            <person name="Zhu X."/>
            <person name="Sun Y."/>
        </authorList>
    </citation>
    <scope>NUCLEOTIDE SEQUENCE</scope>
    <source>
        <strain evidence="11">BYM</strain>
        <tissue evidence="11">Leaf</tissue>
    </source>
</reference>
<keyword evidence="6" id="KW-0677">Repeat</keyword>
<evidence type="ECO:0000256" key="5">
    <source>
        <dbReference type="ARBA" id="ARBA00022692"/>
    </source>
</evidence>
<keyword evidence="8" id="KW-0472">Membrane</keyword>
<comment type="similarity">
    <text evidence="2">Belongs to the RLP family.</text>
</comment>
<protein>
    <recommendedName>
        <fullName evidence="13">Receptor-like protein 12</fullName>
    </recommendedName>
</protein>
<dbReference type="PRINTS" id="PR00019">
    <property type="entry name" value="LEURICHRPT"/>
</dbReference>
<evidence type="ECO:0000256" key="1">
    <source>
        <dbReference type="ARBA" id="ARBA00004251"/>
    </source>
</evidence>
<dbReference type="PANTHER" id="PTHR27004:SF428">
    <property type="entry name" value="OS01G0160600 PROTEIN"/>
    <property type="match status" value="1"/>
</dbReference>
<evidence type="ECO:0000256" key="8">
    <source>
        <dbReference type="ARBA" id="ARBA00023136"/>
    </source>
</evidence>
<evidence type="ECO:0000313" key="12">
    <source>
        <dbReference type="Proteomes" id="UP000796880"/>
    </source>
</evidence>
<accession>A0A8K0MT90</accession>